<sequence length="284" mass="30802">MRFWALGVALGAAAVASAALCTRRVSPAGASGGPAALLVGLGGSRGILAEVLWYRINGLQREGRYAELGALTDYLVGLDPANIEAWAYNAWNLAYNVSHDHADAEARWRWILRAQALLERGLEANPGNPTLLRQQGWIWEHKVGGFREETPPHDYPEENRDYRARTALLPPPTHAAALEAALGAPADWGDPALRAVDCYLRAGAAPDALRAFRGYLLDRAPTARRALFPFLFRLYAAAEPGLNLPELQGALALAAHLEAEAPGDPALRALRERARRTLTKENAP</sequence>
<evidence type="ECO:0000313" key="2">
    <source>
        <dbReference type="EMBL" id="HIV08690.1"/>
    </source>
</evidence>
<dbReference type="SUPFAM" id="SSF48439">
    <property type="entry name" value="Protein prenylyltransferase"/>
    <property type="match status" value="1"/>
</dbReference>
<dbReference type="AlphaFoldDB" id="A0A9D1NMI2"/>
<gene>
    <name evidence="2" type="ORF">IAC79_01065</name>
</gene>
<dbReference type="EMBL" id="DVOR01000036">
    <property type="protein sequence ID" value="HIV08690.1"/>
    <property type="molecule type" value="Genomic_DNA"/>
</dbReference>
<protein>
    <recommendedName>
        <fullName evidence="4">DUF4034 domain-containing protein</fullName>
    </recommendedName>
</protein>
<organism evidence="2 3">
    <name type="scientific">Candidatus Spyradenecus faecavium</name>
    <dbReference type="NCBI Taxonomy" id="2840947"/>
    <lineage>
        <taxon>Bacteria</taxon>
        <taxon>Pseudomonadati</taxon>
        <taxon>Lentisphaerota</taxon>
        <taxon>Lentisphaeria</taxon>
        <taxon>Lentisphaerales</taxon>
        <taxon>Lentisphaeraceae</taxon>
        <taxon>Lentisphaeraceae incertae sedis</taxon>
        <taxon>Candidatus Spyradenecus</taxon>
    </lineage>
</organism>
<accession>A0A9D1NMI2</accession>
<feature type="signal peptide" evidence="1">
    <location>
        <begin position="1"/>
        <end position="18"/>
    </location>
</feature>
<evidence type="ECO:0000313" key="3">
    <source>
        <dbReference type="Proteomes" id="UP000886845"/>
    </source>
</evidence>
<reference evidence="2" key="2">
    <citation type="journal article" date="2021" name="PeerJ">
        <title>Extensive microbial diversity within the chicken gut microbiome revealed by metagenomics and culture.</title>
        <authorList>
            <person name="Gilroy R."/>
            <person name="Ravi A."/>
            <person name="Getino M."/>
            <person name="Pursley I."/>
            <person name="Horton D.L."/>
            <person name="Alikhan N.F."/>
            <person name="Baker D."/>
            <person name="Gharbi K."/>
            <person name="Hall N."/>
            <person name="Watson M."/>
            <person name="Adriaenssens E.M."/>
            <person name="Foster-Nyarko E."/>
            <person name="Jarju S."/>
            <person name="Secka A."/>
            <person name="Antonio M."/>
            <person name="Oren A."/>
            <person name="Chaudhuri R.R."/>
            <person name="La Ragione R."/>
            <person name="Hildebrand F."/>
            <person name="Pallen M.J."/>
        </authorList>
    </citation>
    <scope>NUCLEOTIDE SEQUENCE</scope>
    <source>
        <strain evidence="2">35461</strain>
    </source>
</reference>
<keyword evidence="1" id="KW-0732">Signal</keyword>
<comment type="caution">
    <text evidence="2">The sequence shown here is derived from an EMBL/GenBank/DDBJ whole genome shotgun (WGS) entry which is preliminary data.</text>
</comment>
<proteinExistence type="predicted"/>
<reference evidence="2" key="1">
    <citation type="submission" date="2020-10" db="EMBL/GenBank/DDBJ databases">
        <authorList>
            <person name="Gilroy R."/>
        </authorList>
    </citation>
    <scope>NUCLEOTIDE SEQUENCE</scope>
    <source>
        <strain evidence="2">35461</strain>
    </source>
</reference>
<evidence type="ECO:0008006" key="4">
    <source>
        <dbReference type="Google" id="ProtNLM"/>
    </source>
</evidence>
<feature type="chain" id="PRO_5038963413" description="DUF4034 domain-containing protein" evidence="1">
    <location>
        <begin position="19"/>
        <end position="284"/>
    </location>
</feature>
<evidence type="ECO:0000256" key="1">
    <source>
        <dbReference type="SAM" id="SignalP"/>
    </source>
</evidence>
<name>A0A9D1NMI2_9BACT</name>
<dbReference type="Proteomes" id="UP000886845">
    <property type="component" value="Unassembled WGS sequence"/>
</dbReference>